<dbReference type="PRINTS" id="PR00445">
    <property type="entry name" value="HUPFHYPC"/>
</dbReference>
<dbReference type="SUPFAM" id="SSF159127">
    <property type="entry name" value="HupF/HypC-like"/>
    <property type="match status" value="1"/>
</dbReference>
<comment type="similarity">
    <text evidence="1">Belongs to the HupF/HypC family.</text>
</comment>
<evidence type="ECO:0000313" key="2">
    <source>
        <dbReference type="EMBL" id="EGD60637.1"/>
    </source>
</evidence>
<reference evidence="2 3" key="1">
    <citation type="journal article" date="2012" name="J. Bacteriol.">
        <title>Draft Genome Sequence of Novosphingobium nitrogenifigens Y88T.</title>
        <authorList>
            <person name="Strabala T.J."/>
            <person name="Macdonald L."/>
            <person name="Liu V."/>
            <person name="Smit A.M."/>
        </authorList>
    </citation>
    <scope>NUCLEOTIDE SEQUENCE [LARGE SCALE GENOMIC DNA]</scope>
    <source>
        <strain evidence="2 3">DSM 19370</strain>
    </source>
</reference>
<dbReference type="HOGENOM" id="CLU_159381_0_0_5"/>
<protein>
    <submittedName>
        <fullName evidence="2">Hydrogenase expression/formation protein (HUPF/HYPC)</fullName>
    </submittedName>
</protein>
<comment type="caution">
    <text evidence="2">The sequence shown here is derived from an EMBL/GenBank/DDBJ whole genome shotgun (WGS) entry which is preliminary data.</text>
</comment>
<dbReference type="InterPro" id="IPR001109">
    <property type="entry name" value="Hydrogenase_HupF/HypC"/>
</dbReference>
<dbReference type="GO" id="GO:0051604">
    <property type="term" value="P:protein maturation"/>
    <property type="evidence" value="ECO:0007669"/>
    <property type="project" value="TreeGrafter"/>
</dbReference>
<dbReference type="PANTHER" id="PTHR35177:SF1">
    <property type="entry name" value="HYDROGENASE MATURATION FACTOR HYPC"/>
    <property type="match status" value="1"/>
</dbReference>
<sequence>MGVPMRVVEVLPGHAVCDYQGDLHQIDTALVGDVEPGEWLMTFLGAARETMDEASARQALSAISALDALMRGEAVDLDAAFADLLAREPQLPDHLLSDPIPSDLPE</sequence>
<dbReference type="Proteomes" id="UP000004728">
    <property type="component" value="Unassembled WGS sequence"/>
</dbReference>
<dbReference type="PANTHER" id="PTHR35177">
    <property type="entry name" value="HYDROGENASE MATURATION FACTOR HYBG"/>
    <property type="match status" value="1"/>
</dbReference>
<name>F1Z425_9SPHN</name>
<dbReference type="GO" id="GO:1902670">
    <property type="term" value="F:carbon dioxide binding"/>
    <property type="evidence" value="ECO:0007669"/>
    <property type="project" value="TreeGrafter"/>
</dbReference>
<accession>F1Z425</accession>
<dbReference type="STRING" id="983920.Y88_2750"/>
<dbReference type="EMBL" id="AEWJ01000017">
    <property type="protein sequence ID" value="EGD60637.1"/>
    <property type="molecule type" value="Genomic_DNA"/>
</dbReference>
<evidence type="ECO:0000313" key="3">
    <source>
        <dbReference type="Proteomes" id="UP000004728"/>
    </source>
</evidence>
<proteinExistence type="inferred from homology"/>
<keyword evidence="3" id="KW-1185">Reference proteome</keyword>
<dbReference type="eggNOG" id="COG0298">
    <property type="taxonomic scope" value="Bacteria"/>
</dbReference>
<dbReference type="AlphaFoldDB" id="F1Z425"/>
<dbReference type="NCBIfam" id="TIGR00074">
    <property type="entry name" value="hypC_hupF"/>
    <property type="match status" value="1"/>
</dbReference>
<evidence type="ECO:0000256" key="1">
    <source>
        <dbReference type="ARBA" id="ARBA00006018"/>
    </source>
</evidence>
<dbReference type="GO" id="GO:0005506">
    <property type="term" value="F:iron ion binding"/>
    <property type="evidence" value="ECO:0007669"/>
    <property type="project" value="TreeGrafter"/>
</dbReference>
<dbReference type="Pfam" id="PF01455">
    <property type="entry name" value="HupF_HypC"/>
    <property type="match status" value="1"/>
</dbReference>
<dbReference type="InParanoid" id="F1Z425"/>
<gene>
    <name evidence="2" type="ORF">Y88_2750</name>
</gene>
<organism evidence="2 3">
    <name type="scientific">Novosphingobium nitrogenifigens DSM 19370</name>
    <dbReference type="NCBI Taxonomy" id="983920"/>
    <lineage>
        <taxon>Bacteria</taxon>
        <taxon>Pseudomonadati</taxon>
        <taxon>Pseudomonadota</taxon>
        <taxon>Alphaproteobacteria</taxon>
        <taxon>Sphingomonadales</taxon>
        <taxon>Sphingomonadaceae</taxon>
        <taxon>Novosphingobium</taxon>
    </lineage>
</organism>
<dbReference type="Gene3D" id="2.30.30.140">
    <property type="match status" value="1"/>
</dbReference>